<dbReference type="GO" id="GO:0008270">
    <property type="term" value="F:zinc ion binding"/>
    <property type="evidence" value="ECO:0007669"/>
    <property type="project" value="UniProtKB-KW"/>
</dbReference>
<keyword evidence="2 4" id="KW-0863">Zinc-finger</keyword>
<dbReference type="Gene3D" id="3.30.40.10">
    <property type="entry name" value="Zinc/RING finger domain, C3HC4 (zinc finger)"/>
    <property type="match status" value="2"/>
</dbReference>
<dbReference type="PROSITE" id="PS01359">
    <property type="entry name" value="ZF_PHD_1"/>
    <property type="match status" value="1"/>
</dbReference>
<dbReference type="Proteomes" id="UP001177023">
    <property type="component" value="Unassembled WGS sequence"/>
</dbReference>
<keyword evidence="1" id="KW-0479">Metal-binding</keyword>
<proteinExistence type="predicted"/>
<evidence type="ECO:0000256" key="2">
    <source>
        <dbReference type="ARBA" id="ARBA00022771"/>
    </source>
</evidence>
<feature type="non-terminal residue" evidence="7">
    <location>
        <position position="1206"/>
    </location>
</feature>
<feature type="domain" description="PHD-type" evidence="6">
    <location>
        <begin position="197"/>
        <end position="248"/>
    </location>
</feature>
<feature type="domain" description="PHD-type" evidence="6">
    <location>
        <begin position="68"/>
        <end position="117"/>
    </location>
</feature>
<gene>
    <name evidence="7" type="ORF">MSPICULIGERA_LOCUS17209</name>
</gene>
<organism evidence="7 8">
    <name type="scientific">Mesorhabditis spiculigera</name>
    <dbReference type="NCBI Taxonomy" id="96644"/>
    <lineage>
        <taxon>Eukaryota</taxon>
        <taxon>Metazoa</taxon>
        <taxon>Ecdysozoa</taxon>
        <taxon>Nematoda</taxon>
        <taxon>Chromadorea</taxon>
        <taxon>Rhabditida</taxon>
        <taxon>Rhabditina</taxon>
        <taxon>Rhabditomorpha</taxon>
        <taxon>Rhabditoidea</taxon>
        <taxon>Rhabditidae</taxon>
        <taxon>Mesorhabditinae</taxon>
        <taxon>Mesorhabditis</taxon>
    </lineage>
</organism>
<evidence type="ECO:0000256" key="5">
    <source>
        <dbReference type="SAM" id="MobiDB-lite"/>
    </source>
</evidence>
<dbReference type="GO" id="GO:0003714">
    <property type="term" value="F:transcription corepressor activity"/>
    <property type="evidence" value="ECO:0007669"/>
    <property type="project" value="InterPro"/>
</dbReference>
<dbReference type="AlphaFoldDB" id="A0AA36G7X8"/>
<feature type="compositionally biased region" description="Low complexity" evidence="5">
    <location>
        <begin position="561"/>
        <end position="599"/>
    </location>
</feature>
<dbReference type="CDD" id="cd00060">
    <property type="entry name" value="FHA"/>
    <property type="match status" value="1"/>
</dbReference>
<evidence type="ECO:0000256" key="4">
    <source>
        <dbReference type="PROSITE-ProRule" id="PRU00146"/>
    </source>
</evidence>
<feature type="region of interest" description="Disordered" evidence="5">
    <location>
        <begin position="519"/>
        <end position="633"/>
    </location>
</feature>
<evidence type="ECO:0000256" key="3">
    <source>
        <dbReference type="ARBA" id="ARBA00022833"/>
    </source>
</evidence>
<dbReference type="InterPro" id="IPR011011">
    <property type="entry name" value="Znf_FYVE_PHD"/>
</dbReference>
<name>A0AA36G7X8_9BILA</name>
<sequence length="1206" mass="135513">MPRPGKRGGVSRPFTSKPAEPPRQLEFVYDSDEGLLPEIERLTAPPGSSKEAMDQSDSEEKAARSNNAGYCVACKEGGDLLCCDMCPASFHLSCQDPPITADQVPPGKWLCNRCEKTPVHLRTEKKKGGEYGELERNRMTIRRVWKENETEKLDPLSLLAKTALALNPTAYELPESIAPRYELPNDALPNGRQRTDTLICVKCQRYSRENNPVIDCDFCPLGWHLDCLDPPLTMMPKDKWMCPEHIEHMVDRFCLKSTSLTHRMRMWEEHAQQPVDAEITEKAFFKAVRERVPQHLNPLKAKKSRNDPTGNPILQQLCRAAKATTAAECFAAFKGASGSAVPEEEKPKTYPNAIDVRDLPGPSTRNNLEPKREGKAADTNDIVSSLVASIYNSHEEKMAQLGGSDEKPQPPVNKKECQGLKEICKVKFATSSDPRDRVIFHLAAERLEQIKNEVSALGQRAGKPVKAVTLDDHLTELNQYRESRKVDNLSEARRELSEEADGPNKIAWWEGRWSKEYPKEDGAVAAPKSDPAEKPRPSRGRGRPRSSGTTTGGTGRKSESTAGLATTEWGTAEGTGDDGQTGPSPSSSSSGRGLRGYTGPMRGRGSRGGKIPGFHPQQLPLQSTTPSTTPQNSTFRPLLVPDYKLLAKTLTHLPKNLKDKELQLFKEYNQTHMALLAQPSFAEPELSKLIRGHLVAQMRVAHVLEPLSIATDYFLYHLSTQNRLPKTILAQPAPPENVHCTKFTQQELEELISPPIIGAASLIHDHLYIATHRQQVFLAYDSARIRAFQKAKLLAVRESHVNRPLPLPAPVLPQQQAPPPPPQNNHHHQMHQIMKRKIPVLSEAPEPKKSYVPNGNHQPILKEPTKPIAYLKAPPPIAIPPPKKVEKPIEIVQKPTINSKVELLVDPEIERLMSEMINRVCDEDEKRISKNRQLDSVLDDVVRKACAQQTGKKMELMVEDVIKKVIAEKLAEDRQREAMARQPAIFTASQCQANFEEQFLKLQERKERDRAREEKKEKLMRLRQLDEENNLKIARETLLRRPVLVDDEPYEFGRGLGCEYDTRYFNEDLPIMAELHPEFGSTKPFAIQRFVTTLGTDANCHIQLDELVEGFCFALSERHADIVFDEKNYRFQLRIGAESRVLVNGDCYGGPSSFPSECICGKRGGKELKPISQAVWLTDGMWLRFGCALFLFRTRYTPVPDDVDVL</sequence>
<dbReference type="PANTHER" id="PTHR46309">
    <property type="entry name" value="PHD FINGER PROTEIN 12"/>
    <property type="match status" value="1"/>
</dbReference>
<evidence type="ECO:0000256" key="1">
    <source>
        <dbReference type="ARBA" id="ARBA00022723"/>
    </source>
</evidence>
<feature type="compositionally biased region" description="Basic and acidic residues" evidence="5">
    <location>
        <begin position="368"/>
        <end position="377"/>
    </location>
</feature>
<dbReference type="PANTHER" id="PTHR46309:SF1">
    <property type="entry name" value="PHD FINGER PROTEIN 12"/>
    <property type="match status" value="1"/>
</dbReference>
<feature type="region of interest" description="Disordered" evidence="5">
    <location>
        <begin position="1"/>
        <end position="62"/>
    </location>
</feature>
<dbReference type="InterPro" id="IPR019786">
    <property type="entry name" value="Zinc_finger_PHD-type_CS"/>
</dbReference>
<dbReference type="PROSITE" id="PS50016">
    <property type="entry name" value="ZF_PHD_2"/>
    <property type="match status" value="2"/>
</dbReference>
<dbReference type="InterPro" id="IPR013083">
    <property type="entry name" value="Znf_RING/FYVE/PHD"/>
</dbReference>
<evidence type="ECO:0000313" key="7">
    <source>
        <dbReference type="EMBL" id="CAJ0578971.1"/>
    </source>
</evidence>
<dbReference type="GO" id="GO:0000122">
    <property type="term" value="P:negative regulation of transcription by RNA polymerase II"/>
    <property type="evidence" value="ECO:0007669"/>
    <property type="project" value="TreeGrafter"/>
</dbReference>
<dbReference type="GO" id="GO:0070822">
    <property type="term" value="C:Sin3-type complex"/>
    <property type="evidence" value="ECO:0007669"/>
    <property type="project" value="TreeGrafter"/>
</dbReference>
<dbReference type="Pfam" id="PF00628">
    <property type="entry name" value="PHD"/>
    <property type="match status" value="2"/>
</dbReference>
<protein>
    <recommendedName>
        <fullName evidence="6">PHD-type domain-containing protein</fullName>
    </recommendedName>
</protein>
<evidence type="ECO:0000313" key="8">
    <source>
        <dbReference type="Proteomes" id="UP001177023"/>
    </source>
</evidence>
<dbReference type="CDD" id="cd15534">
    <property type="entry name" value="PHD2_PHF12_Rco1"/>
    <property type="match status" value="1"/>
</dbReference>
<feature type="compositionally biased region" description="Low complexity" evidence="5">
    <location>
        <begin position="616"/>
        <end position="631"/>
    </location>
</feature>
<feature type="compositionally biased region" description="Pro residues" evidence="5">
    <location>
        <begin position="805"/>
        <end position="823"/>
    </location>
</feature>
<dbReference type="InterPro" id="IPR001965">
    <property type="entry name" value="Znf_PHD"/>
</dbReference>
<feature type="region of interest" description="Disordered" evidence="5">
    <location>
        <begin position="805"/>
        <end position="831"/>
    </location>
</feature>
<dbReference type="InterPro" id="IPR019787">
    <property type="entry name" value="Znf_PHD-finger"/>
</dbReference>
<dbReference type="CDD" id="cd15533">
    <property type="entry name" value="PHD1_PHF12"/>
    <property type="match status" value="1"/>
</dbReference>
<feature type="region of interest" description="Disordered" evidence="5">
    <location>
        <begin position="338"/>
        <end position="377"/>
    </location>
</feature>
<dbReference type="SMART" id="SM00249">
    <property type="entry name" value="PHD"/>
    <property type="match status" value="2"/>
</dbReference>
<comment type="caution">
    <text evidence="7">The sequence shown here is derived from an EMBL/GenBank/DDBJ whole genome shotgun (WGS) entry which is preliminary data.</text>
</comment>
<dbReference type="InterPro" id="IPR042163">
    <property type="entry name" value="PHF12"/>
</dbReference>
<evidence type="ECO:0000259" key="6">
    <source>
        <dbReference type="PROSITE" id="PS50016"/>
    </source>
</evidence>
<dbReference type="SUPFAM" id="SSF57903">
    <property type="entry name" value="FYVE/PHD zinc finger"/>
    <property type="match status" value="2"/>
</dbReference>
<keyword evidence="8" id="KW-1185">Reference proteome</keyword>
<keyword evidence="3" id="KW-0862">Zinc</keyword>
<dbReference type="EMBL" id="CATQJA010002655">
    <property type="protein sequence ID" value="CAJ0578971.1"/>
    <property type="molecule type" value="Genomic_DNA"/>
</dbReference>
<reference evidence="7" key="1">
    <citation type="submission" date="2023-06" db="EMBL/GenBank/DDBJ databases">
        <authorList>
            <person name="Delattre M."/>
        </authorList>
    </citation>
    <scope>NUCLEOTIDE SEQUENCE</scope>
    <source>
        <strain evidence="7">AF72</strain>
    </source>
</reference>
<accession>A0AA36G7X8</accession>